<dbReference type="InterPro" id="IPR039753">
    <property type="entry name" value="RG7MT1"/>
</dbReference>
<feature type="non-terminal residue" evidence="12">
    <location>
        <position position="88"/>
    </location>
</feature>
<keyword evidence="5" id="KW-0694">RNA-binding</keyword>
<evidence type="ECO:0000256" key="6">
    <source>
        <dbReference type="ARBA" id="ARBA00023042"/>
    </source>
</evidence>
<evidence type="ECO:0000313" key="12">
    <source>
        <dbReference type="EMBL" id="RKP13181.1"/>
    </source>
</evidence>
<dbReference type="PANTHER" id="PTHR12189:SF2">
    <property type="entry name" value="MRNA CAP GUANINE-N7 METHYLTRANSFERASE"/>
    <property type="match status" value="1"/>
</dbReference>
<evidence type="ECO:0000256" key="8">
    <source>
        <dbReference type="ARBA" id="ARBA00033387"/>
    </source>
</evidence>
<evidence type="ECO:0000256" key="5">
    <source>
        <dbReference type="ARBA" id="ARBA00022884"/>
    </source>
</evidence>
<dbReference type="PROSITE" id="PS51562">
    <property type="entry name" value="RNA_CAP0_MT"/>
    <property type="match status" value="1"/>
</dbReference>
<organism evidence="12 13">
    <name type="scientific">Piptocephalis cylindrospora</name>
    <dbReference type="NCBI Taxonomy" id="1907219"/>
    <lineage>
        <taxon>Eukaryota</taxon>
        <taxon>Fungi</taxon>
        <taxon>Fungi incertae sedis</taxon>
        <taxon>Zoopagomycota</taxon>
        <taxon>Zoopagomycotina</taxon>
        <taxon>Zoopagomycetes</taxon>
        <taxon>Zoopagales</taxon>
        <taxon>Piptocephalidaceae</taxon>
        <taxon>Piptocephalis</taxon>
    </lineage>
</organism>
<dbReference type="Gene3D" id="3.40.50.150">
    <property type="entry name" value="Vaccinia Virus protein VP39"/>
    <property type="match status" value="1"/>
</dbReference>
<dbReference type="AlphaFoldDB" id="A0A4P9Y4U2"/>
<feature type="domain" description="MRNA cap 0 methyltransferase" evidence="11">
    <location>
        <begin position="1"/>
        <end position="88"/>
    </location>
</feature>
<evidence type="ECO:0000256" key="10">
    <source>
        <dbReference type="ARBA" id="ARBA00049739"/>
    </source>
</evidence>
<gene>
    <name evidence="12" type="ORF">BJ684DRAFT_6423</name>
</gene>
<keyword evidence="6" id="KW-0507">mRNA processing</keyword>
<dbReference type="InterPro" id="IPR029063">
    <property type="entry name" value="SAM-dependent_MTases_sf"/>
</dbReference>
<dbReference type="EMBL" id="KZ988088">
    <property type="protein sequence ID" value="RKP13181.1"/>
    <property type="molecule type" value="Genomic_DNA"/>
</dbReference>
<evidence type="ECO:0000256" key="9">
    <source>
        <dbReference type="ARBA" id="ARBA00044712"/>
    </source>
</evidence>
<evidence type="ECO:0000256" key="4">
    <source>
        <dbReference type="ARBA" id="ARBA00022691"/>
    </source>
</evidence>
<name>A0A4P9Y4U2_9FUNG</name>
<proteinExistence type="predicted"/>
<dbReference type="OrthoDB" id="10248867at2759"/>
<dbReference type="GO" id="GO:0005634">
    <property type="term" value="C:nucleus"/>
    <property type="evidence" value="ECO:0007669"/>
    <property type="project" value="TreeGrafter"/>
</dbReference>
<keyword evidence="13" id="KW-1185">Reference proteome</keyword>
<dbReference type="GO" id="GO:0003723">
    <property type="term" value="F:RNA binding"/>
    <property type="evidence" value="ECO:0007669"/>
    <property type="project" value="UniProtKB-KW"/>
</dbReference>
<keyword evidence="2" id="KW-0489">Methyltransferase</keyword>
<evidence type="ECO:0000259" key="11">
    <source>
        <dbReference type="PROSITE" id="PS51562"/>
    </source>
</evidence>
<dbReference type="EC" id="2.1.1.56" evidence="1"/>
<dbReference type="PANTHER" id="PTHR12189">
    <property type="entry name" value="MRNA GUANINE-7- METHYLTRANSFERASE"/>
    <property type="match status" value="1"/>
</dbReference>
<sequence length="88" mass="10400">SPNLEFGNGILRIRFDQRDSFPTFGHRYHFALEDAIDDCPEYLVHFPTLTSMALEYGLRLLYVQPFPNVYGELKMAPPFRDLLYRMRV</sequence>
<reference evidence="13" key="1">
    <citation type="journal article" date="2018" name="Nat. Microbiol.">
        <title>Leveraging single-cell genomics to expand the fungal tree of life.</title>
        <authorList>
            <person name="Ahrendt S.R."/>
            <person name="Quandt C.A."/>
            <person name="Ciobanu D."/>
            <person name="Clum A."/>
            <person name="Salamov A."/>
            <person name="Andreopoulos B."/>
            <person name="Cheng J.F."/>
            <person name="Woyke T."/>
            <person name="Pelin A."/>
            <person name="Henrissat B."/>
            <person name="Reynolds N.K."/>
            <person name="Benny G.L."/>
            <person name="Smith M.E."/>
            <person name="James T.Y."/>
            <person name="Grigoriev I.V."/>
        </authorList>
    </citation>
    <scope>NUCLEOTIDE SEQUENCE [LARGE SCALE GENOMIC DNA]</scope>
</reference>
<protein>
    <recommendedName>
        <fullName evidence="10">mRNA cap guanine-N(7) methyltransferase</fullName>
        <ecNumber evidence="1">2.1.1.56</ecNumber>
    </recommendedName>
    <alternativeName>
        <fullName evidence="7">mRNA (guanine-N(7))-methyltransferase</fullName>
    </alternativeName>
    <alternativeName>
        <fullName evidence="8">mRNA cap methyltransferase</fullName>
    </alternativeName>
</protein>
<feature type="non-terminal residue" evidence="12">
    <location>
        <position position="1"/>
    </location>
</feature>
<evidence type="ECO:0000256" key="3">
    <source>
        <dbReference type="ARBA" id="ARBA00022679"/>
    </source>
</evidence>
<keyword evidence="3" id="KW-0808">Transferase</keyword>
<keyword evidence="6" id="KW-0506">mRNA capping</keyword>
<dbReference type="GO" id="GO:0004482">
    <property type="term" value="F:mRNA 5'-cap (guanine-N7-)-methyltransferase activity"/>
    <property type="evidence" value="ECO:0007669"/>
    <property type="project" value="UniProtKB-EC"/>
</dbReference>
<accession>A0A4P9Y4U2</accession>
<evidence type="ECO:0000256" key="2">
    <source>
        <dbReference type="ARBA" id="ARBA00022603"/>
    </source>
</evidence>
<evidence type="ECO:0000313" key="13">
    <source>
        <dbReference type="Proteomes" id="UP000267251"/>
    </source>
</evidence>
<comment type="catalytic activity">
    <reaction evidence="9">
        <text>a 5'-end (5'-triphosphoguanosine)-ribonucleoside in mRNA + S-adenosyl-L-methionine = a 5'-end (N(7)-methyl 5'-triphosphoguanosine)-ribonucleoside in mRNA + S-adenosyl-L-homocysteine</text>
        <dbReference type="Rhea" id="RHEA:67008"/>
        <dbReference type="Rhea" id="RHEA-COMP:17166"/>
        <dbReference type="Rhea" id="RHEA-COMP:17167"/>
        <dbReference type="ChEBI" id="CHEBI:57856"/>
        <dbReference type="ChEBI" id="CHEBI:59789"/>
        <dbReference type="ChEBI" id="CHEBI:156461"/>
        <dbReference type="ChEBI" id="CHEBI:167617"/>
        <dbReference type="EC" id="2.1.1.56"/>
    </reaction>
</comment>
<dbReference type="Pfam" id="PF03291">
    <property type="entry name" value="mRNA_G-N7_MeTrfase"/>
    <property type="match status" value="1"/>
</dbReference>
<dbReference type="Proteomes" id="UP000267251">
    <property type="component" value="Unassembled WGS sequence"/>
</dbReference>
<evidence type="ECO:0000256" key="1">
    <source>
        <dbReference type="ARBA" id="ARBA00011926"/>
    </source>
</evidence>
<evidence type="ECO:0000256" key="7">
    <source>
        <dbReference type="ARBA" id="ARBA00032772"/>
    </source>
</evidence>
<keyword evidence="4" id="KW-0949">S-adenosyl-L-methionine</keyword>
<dbReference type="InterPro" id="IPR004971">
    <property type="entry name" value="mRNA_G-N7_MeTrfase_dom"/>
</dbReference>